<sequence length="169" mass="18123">MATTTTTLTKGNISVEFKLSCAAGDEKGITVEADDTLNADCIRYSELFHFKVYTWNLPKGYTIYTSDNSINVVSGGVKNETKEQSITFANEDTASLSYPIDALGAMTWYGNQLGSPLQVSATEVKIPKAGVGAGTLTFTTHHNAHSFTVVAPASPPEVYPVVVLIQENP</sequence>
<keyword evidence="2" id="KW-1185">Reference proteome</keyword>
<proteinExistence type="predicted"/>
<dbReference type="AlphaFoldDB" id="A0A0F3GTN6"/>
<protein>
    <submittedName>
        <fullName evidence="1">Uncharacterized protein</fullName>
    </submittedName>
</protein>
<dbReference type="Proteomes" id="UP000033423">
    <property type="component" value="Unassembled WGS sequence"/>
</dbReference>
<organism evidence="1 2">
    <name type="scientific">Candidatus Magnetobacterium bavaricum</name>
    <dbReference type="NCBI Taxonomy" id="29290"/>
    <lineage>
        <taxon>Bacteria</taxon>
        <taxon>Pseudomonadati</taxon>
        <taxon>Nitrospirota</taxon>
        <taxon>Thermodesulfovibrionia</taxon>
        <taxon>Thermodesulfovibrionales</taxon>
        <taxon>Candidatus Magnetobacteriaceae</taxon>
        <taxon>Candidatus Magnetobacterium</taxon>
    </lineage>
</organism>
<reference evidence="1 2" key="1">
    <citation type="submission" date="2015-02" db="EMBL/GenBank/DDBJ databases">
        <title>Single-cell genomics of uncultivated deep-branching MTB reveals a conserved set of magnetosome genes.</title>
        <authorList>
            <person name="Kolinko S."/>
            <person name="Richter M."/>
            <person name="Glockner F.O."/>
            <person name="Brachmann A."/>
            <person name="Schuler D."/>
        </authorList>
    </citation>
    <scope>NUCLEOTIDE SEQUENCE [LARGE SCALE GENOMIC DNA]</scope>
    <source>
        <strain evidence="1">TM-1</strain>
    </source>
</reference>
<dbReference type="EMBL" id="LACI01001120">
    <property type="protein sequence ID" value="KJU85212.1"/>
    <property type="molecule type" value="Genomic_DNA"/>
</dbReference>
<evidence type="ECO:0000313" key="1">
    <source>
        <dbReference type="EMBL" id="KJU85212.1"/>
    </source>
</evidence>
<comment type="caution">
    <text evidence="1">The sequence shown here is derived from an EMBL/GenBank/DDBJ whole genome shotgun (WGS) entry which is preliminary data.</text>
</comment>
<name>A0A0F3GTN6_9BACT</name>
<evidence type="ECO:0000313" key="2">
    <source>
        <dbReference type="Proteomes" id="UP000033423"/>
    </source>
</evidence>
<gene>
    <name evidence="1" type="ORF">MBAV_002593</name>
</gene>
<accession>A0A0F3GTN6</accession>